<protein>
    <submittedName>
        <fullName evidence="2">Uncharacterized protein</fullName>
    </submittedName>
</protein>
<evidence type="ECO:0000313" key="3">
    <source>
        <dbReference type="Proteomes" id="UP000324222"/>
    </source>
</evidence>
<comment type="caution">
    <text evidence="2">The sequence shown here is derived from an EMBL/GenBank/DDBJ whole genome shotgun (WGS) entry which is preliminary data.</text>
</comment>
<name>A0A5B7IUW6_PORTR</name>
<gene>
    <name evidence="2" type="ORF">E2C01_080929</name>
</gene>
<dbReference type="AlphaFoldDB" id="A0A5B7IUW6"/>
<dbReference type="EMBL" id="VSRR010070499">
    <property type="protein sequence ID" value="MPC86113.1"/>
    <property type="molecule type" value="Genomic_DNA"/>
</dbReference>
<sequence>MQPRQVWAAVSRGTRRPSLGIASGVNTRTPGQGGERREGHNNCYTPCIVMASRGRGGSAWKECVYRLPGLVST</sequence>
<evidence type="ECO:0000313" key="2">
    <source>
        <dbReference type="EMBL" id="MPC86113.1"/>
    </source>
</evidence>
<accession>A0A5B7IUW6</accession>
<organism evidence="2 3">
    <name type="scientific">Portunus trituberculatus</name>
    <name type="common">Swimming crab</name>
    <name type="synonym">Neptunus trituberculatus</name>
    <dbReference type="NCBI Taxonomy" id="210409"/>
    <lineage>
        <taxon>Eukaryota</taxon>
        <taxon>Metazoa</taxon>
        <taxon>Ecdysozoa</taxon>
        <taxon>Arthropoda</taxon>
        <taxon>Crustacea</taxon>
        <taxon>Multicrustacea</taxon>
        <taxon>Malacostraca</taxon>
        <taxon>Eumalacostraca</taxon>
        <taxon>Eucarida</taxon>
        <taxon>Decapoda</taxon>
        <taxon>Pleocyemata</taxon>
        <taxon>Brachyura</taxon>
        <taxon>Eubrachyura</taxon>
        <taxon>Portunoidea</taxon>
        <taxon>Portunidae</taxon>
        <taxon>Portuninae</taxon>
        <taxon>Portunus</taxon>
    </lineage>
</organism>
<dbReference type="Proteomes" id="UP000324222">
    <property type="component" value="Unassembled WGS sequence"/>
</dbReference>
<evidence type="ECO:0000256" key="1">
    <source>
        <dbReference type="SAM" id="MobiDB-lite"/>
    </source>
</evidence>
<feature type="region of interest" description="Disordered" evidence="1">
    <location>
        <begin position="1"/>
        <end position="39"/>
    </location>
</feature>
<keyword evidence="3" id="KW-1185">Reference proteome</keyword>
<reference evidence="2 3" key="1">
    <citation type="submission" date="2019-05" db="EMBL/GenBank/DDBJ databases">
        <title>Another draft genome of Portunus trituberculatus and its Hox gene families provides insights of decapod evolution.</title>
        <authorList>
            <person name="Jeong J.-H."/>
            <person name="Song I."/>
            <person name="Kim S."/>
            <person name="Choi T."/>
            <person name="Kim D."/>
            <person name="Ryu S."/>
            <person name="Kim W."/>
        </authorList>
    </citation>
    <scope>NUCLEOTIDE SEQUENCE [LARGE SCALE GENOMIC DNA]</scope>
    <source>
        <tissue evidence="2">Muscle</tissue>
    </source>
</reference>
<proteinExistence type="predicted"/>